<dbReference type="SMART" id="SM00002">
    <property type="entry name" value="PLP"/>
    <property type="match status" value="1"/>
</dbReference>
<accession>A0AAV9REI9</accession>
<evidence type="ECO:0000256" key="12">
    <source>
        <dbReference type="ARBA" id="ARBA00023180"/>
    </source>
</evidence>
<dbReference type="PROSITE" id="PS50268">
    <property type="entry name" value="CADHERIN_2"/>
    <property type="match status" value="5"/>
</dbReference>
<dbReference type="FunFam" id="2.60.40.60:FF:000020">
    <property type="entry name" value="Dachsous cadherin-related 1b"/>
    <property type="match status" value="2"/>
</dbReference>
<evidence type="ECO:0000313" key="17">
    <source>
        <dbReference type="Proteomes" id="UP001311232"/>
    </source>
</evidence>
<evidence type="ECO:0000256" key="4">
    <source>
        <dbReference type="ARBA" id="ARBA00022475"/>
    </source>
</evidence>
<feature type="domain" description="Cadherin" evidence="15">
    <location>
        <begin position="210"/>
        <end position="425"/>
    </location>
</feature>
<feature type="domain" description="Cadherin" evidence="15">
    <location>
        <begin position="426"/>
        <end position="529"/>
    </location>
</feature>
<dbReference type="AlphaFoldDB" id="A0AAV9REI9"/>
<dbReference type="EMBL" id="JAHHUM010002027">
    <property type="protein sequence ID" value="KAK5607323.1"/>
    <property type="molecule type" value="Genomic_DNA"/>
</dbReference>
<comment type="similarity">
    <text evidence="3">Belongs to the myelin proteolipid protein family.</text>
</comment>
<dbReference type="PANTHER" id="PTHR24028">
    <property type="entry name" value="CADHERIN-87A"/>
    <property type="match status" value="1"/>
</dbReference>
<keyword evidence="17" id="KW-1185">Reference proteome</keyword>
<evidence type="ECO:0000256" key="2">
    <source>
        <dbReference type="ARBA" id="ARBA00004251"/>
    </source>
</evidence>
<dbReference type="PROSITE" id="PS01004">
    <property type="entry name" value="MYELIN_PLP_2"/>
    <property type="match status" value="1"/>
</dbReference>
<evidence type="ECO:0000256" key="6">
    <source>
        <dbReference type="ARBA" id="ARBA00022729"/>
    </source>
</evidence>
<dbReference type="InterPro" id="IPR020894">
    <property type="entry name" value="Cadherin_CS"/>
</dbReference>
<dbReference type="GO" id="GO:0007156">
    <property type="term" value="P:homophilic cell adhesion via plasma membrane adhesion molecules"/>
    <property type="evidence" value="ECO:0007669"/>
    <property type="project" value="InterPro"/>
</dbReference>
<feature type="domain" description="Cadherin" evidence="15">
    <location>
        <begin position="30"/>
        <end position="100"/>
    </location>
</feature>
<evidence type="ECO:0000256" key="5">
    <source>
        <dbReference type="ARBA" id="ARBA00022692"/>
    </source>
</evidence>
<proteinExistence type="inferred from homology"/>
<evidence type="ECO:0000256" key="9">
    <source>
        <dbReference type="ARBA" id="ARBA00022889"/>
    </source>
</evidence>
<dbReference type="InterPro" id="IPR018237">
    <property type="entry name" value="Myelin_PLP_CS"/>
</dbReference>
<reference evidence="16 17" key="1">
    <citation type="submission" date="2021-06" db="EMBL/GenBank/DDBJ databases">
        <authorList>
            <person name="Palmer J.M."/>
        </authorList>
    </citation>
    <scope>NUCLEOTIDE SEQUENCE [LARGE SCALE GENOMIC DNA]</scope>
    <source>
        <strain evidence="16 17">MEX-2019</strain>
        <tissue evidence="16">Muscle</tissue>
    </source>
</reference>
<keyword evidence="5 14" id="KW-0812">Transmembrane</keyword>
<dbReference type="PROSITE" id="PS00232">
    <property type="entry name" value="CADHERIN_1"/>
    <property type="match status" value="3"/>
</dbReference>
<gene>
    <name evidence="16" type="ORF">CRENBAI_001007</name>
</gene>
<dbReference type="InterPro" id="IPR050174">
    <property type="entry name" value="Protocadherin/Cadherin-CA"/>
</dbReference>
<comment type="subcellular location">
    <subcellularLocation>
        <location evidence="2">Cell membrane</location>
        <topology evidence="2">Single-pass type I membrane protein</topology>
    </subcellularLocation>
    <subcellularLocation>
        <location evidence="1">Membrane</location>
        <topology evidence="1">Multi-pass membrane protein</topology>
    </subcellularLocation>
</comment>
<evidence type="ECO:0000256" key="11">
    <source>
        <dbReference type="ARBA" id="ARBA00023136"/>
    </source>
</evidence>
<dbReference type="InterPro" id="IPR001614">
    <property type="entry name" value="Myelin_PLP"/>
</dbReference>
<keyword evidence="8 13" id="KW-0106">Calcium</keyword>
<evidence type="ECO:0000256" key="10">
    <source>
        <dbReference type="ARBA" id="ARBA00022989"/>
    </source>
</evidence>
<dbReference type="FunFam" id="2.60.40.60:FF:000007">
    <property type="entry name" value="Protocadherin alpha 2"/>
    <property type="match status" value="1"/>
</dbReference>
<dbReference type="GO" id="GO:0005509">
    <property type="term" value="F:calcium ion binding"/>
    <property type="evidence" value="ECO:0007669"/>
    <property type="project" value="UniProtKB-UniRule"/>
</dbReference>
<evidence type="ECO:0000256" key="7">
    <source>
        <dbReference type="ARBA" id="ARBA00022737"/>
    </source>
</evidence>
<comment type="caution">
    <text evidence="16">The sequence shown here is derived from an EMBL/GenBank/DDBJ whole genome shotgun (WGS) entry which is preliminary data.</text>
</comment>
<dbReference type="Pfam" id="PF01275">
    <property type="entry name" value="Myelin_PLP"/>
    <property type="match status" value="1"/>
</dbReference>
<protein>
    <recommendedName>
        <fullName evidence="15">Cadherin domain-containing protein</fullName>
    </recommendedName>
</protein>
<keyword evidence="11 14" id="KW-0472">Membrane</keyword>
<dbReference type="Gene3D" id="2.60.40.60">
    <property type="entry name" value="Cadherins"/>
    <property type="match status" value="7"/>
</dbReference>
<keyword evidence="9" id="KW-0130">Cell adhesion</keyword>
<dbReference type="Pfam" id="PF00028">
    <property type="entry name" value="Cadherin"/>
    <property type="match status" value="4"/>
</dbReference>
<feature type="domain" description="Cadherin" evidence="15">
    <location>
        <begin position="530"/>
        <end position="633"/>
    </location>
</feature>
<evidence type="ECO:0000256" key="13">
    <source>
        <dbReference type="PROSITE-ProRule" id="PRU00043"/>
    </source>
</evidence>
<feature type="transmembrane region" description="Helical" evidence="14">
    <location>
        <begin position="947"/>
        <end position="972"/>
    </location>
</feature>
<evidence type="ECO:0000256" key="1">
    <source>
        <dbReference type="ARBA" id="ARBA00004141"/>
    </source>
</evidence>
<dbReference type="GO" id="GO:0009653">
    <property type="term" value="P:anatomical structure morphogenesis"/>
    <property type="evidence" value="ECO:0007669"/>
    <property type="project" value="UniProtKB-ARBA"/>
</dbReference>
<evidence type="ECO:0000256" key="3">
    <source>
        <dbReference type="ARBA" id="ARBA00010595"/>
    </source>
</evidence>
<keyword evidence="6" id="KW-0732">Signal</keyword>
<evidence type="ECO:0000313" key="16">
    <source>
        <dbReference type="EMBL" id="KAK5607323.1"/>
    </source>
</evidence>
<dbReference type="PRINTS" id="PR00214">
    <property type="entry name" value="MYELINPLP"/>
</dbReference>
<keyword evidence="12" id="KW-0325">Glycoprotein</keyword>
<dbReference type="SUPFAM" id="SSF49313">
    <property type="entry name" value="Cadherin-like"/>
    <property type="match status" value="6"/>
</dbReference>
<dbReference type="PRINTS" id="PR00205">
    <property type="entry name" value="CADHERIN"/>
</dbReference>
<dbReference type="InterPro" id="IPR015919">
    <property type="entry name" value="Cadherin-like_sf"/>
</dbReference>
<dbReference type="CDD" id="cd11304">
    <property type="entry name" value="Cadherin_repeat"/>
    <property type="match status" value="7"/>
</dbReference>
<organism evidence="16 17">
    <name type="scientific">Crenichthys baileyi</name>
    <name type="common">White River springfish</name>
    <dbReference type="NCBI Taxonomy" id="28760"/>
    <lineage>
        <taxon>Eukaryota</taxon>
        <taxon>Metazoa</taxon>
        <taxon>Chordata</taxon>
        <taxon>Craniata</taxon>
        <taxon>Vertebrata</taxon>
        <taxon>Euteleostomi</taxon>
        <taxon>Actinopterygii</taxon>
        <taxon>Neopterygii</taxon>
        <taxon>Teleostei</taxon>
        <taxon>Neoteleostei</taxon>
        <taxon>Acanthomorphata</taxon>
        <taxon>Ovalentaria</taxon>
        <taxon>Atherinomorphae</taxon>
        <taxon>Cyprinodontiformes</taxon>
        <taxon>Goodeidae</taxon>
        <taxon>Crenichthys</taxon>
    </lineage>
</organism>
<evidence type="ECO:0000259" key="15">
    <source>
        <dbReference type="PROSITE" id="PS50268"/>
    </source>
</evidence>
<dbReference type="InterPro" id="IPR002126">
    <property type="entry name" value="Cadherin-like_dom"/>
</dbReference>
<keyword evidence="4" id="KW-1003">Cell membrane</keyword>
<evidence type="ECO:0000256" key="8">
    <source>
        <dbReference type="ARBA" id="ARBA00022837"/>
    </source>
</evidence>
<dbReference type="PANTHER" id="PTHR24028:SF276">
    <property type="entry name" value="PROTOCADHERIN 20"/>
    <property type="match status" value="1"/>
</dbReference>
<dbReference type="Proteomes" id="UP001311232">
    <property type="component" value="Unassembled WGS sequence"/>
</dbReference>
<feature type="transmembrane region" description="Helical" evidence="14">
    <location>
        <begin position="856"/>
        <end position="880"/>
    </location>
</feature>
<dbReference type="GO" id="GO:0005886">
    <property type="term" value="C:plasma membrane"/>
    <property type="evidence" value="ECO:0007669"/>
    <property type="project" value="UniProtKB-SubCell"/>
</dbReference>
<dbReference type="SMART" id="SM00112">
    <property type="entry name" value="CA"/>
    <property type="match status" value="6"/>
</dbReference>
<feature type="transmembrane region" description="Helical" evidence="14">
    <location>
        <begin position="813"/>
        <end position="835"/>
    </location>
</feature>
<evidence type="ECO:0000256" key="14">
    <source>
        <dbReference type="SAM" id="Phobius"/>
    </source>
</evidence>
<sequence>MSGSIQFSVKEELEPGTLVGSLSKHFSPPFQLLTKEYLWMDENTGNFYTSEQKMDREHLCPGKTKADECIILHTAVVGPSGELVQFSVTVEDINDNAPHFENSKIHLNISEDLPIGTSLMLDDQAQDRDSGPNGQLMYKLKGSGGVFTLKVEEDGHLILLILQMALDRETLDLYQMQLVAIDCGEQPLSATVPIIVTVTDVNDNCPSFSPDSPQSATISGGSKKNTVVTQVVATDPDVGPNAAIVYSLSPKVSERAKKLLFLNSHSGHVRLMQDLERDSSEELVLKVLASGLHCPPAETQVTVSLLPKASQGLTIKIGFIAEHYNQTVVLPESHPPTALAVLELEGDSSFKDSSLAIEGDVPFFLSPQSGKYLLYTSKPLDYEMKSEYHISVVVQGSSSERSVIALPQREIRVIVEDVNDNAPHFSQSHYQLEVQENNKPGLTLLQVSASDADSGLNGRVTYRLDKQVSAIFKVDSVTGQLSALVPLDREQNSTYKLIVFARDGGFPCLESQASVIIHVLDQNDNAPVFYTPHFIFFVPENAPPFALVGKIEVEDPDEGENGNLEFQVVKNSAPFVVDSMQRMLQTTANLDHEMTDHHELFLVVSDNGHPVALTSTARVTVFVEDINDNEPKVILPSSNFSCLAVSPGTPVGTTVTKIYAVDEDLGFNSEITYSVVAPESAQHNTPFQVAHAVIVGSVHCLGVAGRQNVSCEIDIRGPRAREAHIISGPAAVKSTTPERFLPEMGCYDCCMRCLAGVPYCSLVATLLCFSGISLFCGCGHQALTEMERLIEDYFARNRQDYNTLAYIIQYFQYAIYGLASFFFLYCIALLAEGFYTTSAAKQTFGEFRSTMCGRCLSSSFIVMTYVLAVLWLLVFAFSALPVYFFYNMGATCRTIDLLTETPASINQLCVDARQYGLLPWSAVPGKACGMTLSNVCKTREYWMTYNLYIAAFAGAGITLLALVHCCLHLAVYQVYVKMVKHRAKEERRGYDLYRRMQRDRGGTLCSPYSADTFDIS</sequence>
<keyword evidence="7" id="KW-0677">Repeat</keyword>
<feature type="domain" description="Cadherin" evidence="15">
    <location>
        <begin position="101"/>
        <end position="208"/>
    </location>
</feature>
<keyword evidence="10 14" id="KW-1133">Transmembrane helix</keyword>
<name>A0AAV9REI9_9TELE</name>